<organism evidence="1 2">
    <name type="scientific">Mycena rosella</name>
    <name type="common">Pink bonnet</name>
    <name type="synonym">Agaricus rosellus</name>
    <dbReference type="NCBI Taxonomy" id="1033263"/>
    <lineage>
        <taxon>Eukaryota</taxon>
        <taxon>Fungi</taxon>
        <taxon>Dikarya</taxon>
        <taxon>Basidiomycota</taxon>
        <taxon>Agaricomycotina</taxon>
        <taxon>Agaricomycetes</taxon>
        <taxon>Agaricomycetidae</taxon>
        <taxon>Agaricales</taxon>
        <taxon>Marasmiineae</taxon>
        <taxon>Mycenaceae</taxon>
        <taxon>Mycena</taxon>
    </lineage>
</organism>
<evidence type="ECO:0000313" key="1">
    <source>
        <dbReference type="EMBL" id="KAJ7635870.1"/>
    </source>
</evidence>
<name>A0AAD7C296_MYCRO</name>
<evidence type="ECO:0000313" key="2">
    <source>
        <dbReference type="Proteomes" id="UP001221757"/>
    </source>
</evidence>
<proteinExistence type="predicted"/>
<sequence>MAMSRQTQSPKNIYTFEKYCSQGREESTEAATLRGIARLPGKMLAKDIPACEMIFKIWARTKPNSYTGNKIVTIKWAKSSHQRSLKYDSIAGPHYYTKESLKGVVPLLRIQLAKAFKVKRNTVQNTCYDAQECLTRHHYQIEQRGCRPEEVDVAPTNAFSNVSLHIPMLLLALHVLYGPDGQDHWPDAQSSYMHQRWQPVMVAACYIESDWEAAGGRDGTDRVWGRAARDSGAVSGGWRQERASNTCHNGDSVYGIGTNMARELPYLAHVIGAKSQ</sequence>
<accession>A0AAD7C296</accession>
<comment type="caution">
    <text evidence="1">The sequence shown here is derived from an EMBL/GenBank/DDBJ whole genome shotgun (WGS) entry which is preliminary data.</text>
</comment>
<dbReference type="EMBL" id="JARKIE010000467">
    <property type="protein sequence ID" value="KAJ7635870.1"/>
    <property type="molecule type" value="Genomic_DNA"/>
</dbReference>
<gene>
    <name evidence="1" type="ORF">B0H17DRAFT_1149639</name>
</gene>
<reference evidence="1" key="1">
    <citation type="submission" date="2023-03" db="EMBL/GenBank/DDBJ databases">
        <title>Massive genome expansion in bonnet fungi (Mycena s.s.) driven by repeated elements and novel gene families across ecological guilds.</title>
        <authorList>
            <consortium name="Lawrence Berkeley National Laboratory"/>
            <person name="Harder C.B."/>
            <person name="Miyauchi S."/>
            <person name="Viragh M."/>
            <person name="Kuo A."/>
            <person name="Thoen E."/>
            <person name="Andreopoulos B."/>
            <person name="Lu D."/>
            <person name="Skrede I."/>
            <person name="Drula E."/>
            <person name="Henrissat B."/>
            <person name="Morin E."/>
            <person name="Kohler A."/>
            <person name="Barry K."/>
            <person name="LaButti K."/>
            <person name="Morin E."/>
            <person name="Salamov A."/>
            <person name="Lipzen A."/>
            <person name="Mereny Z."/>
            <person name="Hegedus B."/>
            <person name="Baldrian P."/>
            <person name="Stursova M."/>
            <person name="Weitz H."/>
            <person name="Taylor A."/>
            <person name="Grigoriev I.V."/>
            <person name="Nagy L.G."/>
            <person name="Martin F."/>
            <person name="Kauserud H."/>
        </authorList>
    </citation>
    <scope>NUCLEOTIDE SEQUENCE</scope>
    <source>
        <strain evidence="1">CBHHK067</strain>
    </source>
</reference>
<keyword evidence="2" id="KW-1185">Reference proteome</keyword>
<dbReference type="Proteomes" id="UP001221757">
    <property type="component" value="Unassembled WGS sequence"/>
</dbReference>
<protein>
    <submittedName>
        <fullName evidence="1">Uncharacterized protein</fullName>
    </submittedName>
</protein>
<dbReference type="AlphaFoldDB" id="A0AAD7C296"/>